<keyword evidence="3" id="KW-1185">Reference proteome</keyword>
<organism evidence="2 3">
    <name type="scientific">Favolaschia claudopus</name>
    <dbReference type="NCBI Taxonomy" id="2862362"/>
    <lineage>
        <taxon>Eukaryota</taxon>
        <taxon>Fungi</taxon>
        <taxon>Dikarya</taxon>
        <taxon>Basidiomycota</taxon>
        <taxon>Agaricomycotina</taxon>
        <taxon>Agaricomycetes</taxon>
        <taxon>Agaricomycetidae</taxon>
        <taxon>Agaricales</taxon>
        <taxon>Marasmiineae</taxon>
        <taxon>Mycenaceae</taxon>
        <taxon>Favolaschia</taxon>
    </lineage>
</organism>
<reference evidence="2 3" key="1">
    <citation type="journal article" date="2024" name="J Genomics">
        <title>Draft genome sequencing and assembly of Favolaschia claudopus CIRM-BRFM 2984 isolated from oak limbs.</title>
        <authorList>
            <person name="Navarro D."/>
            <person name="Drula E."/>
            <person name="Chaduli D."/>
            <person name="Cazenave R."/>
            <person name="Ahrendt S."/>
            <person name="Wang J."/>
            <person name="Lipzen A."/>
            <person name="Daum C."/>
            <person name="Barry K."/>
            <person name="Grigoriev I.V."/>
            <person name="Favel A."/>
            <person name="Rosso M.N."/>
            <person name="Martin F."/>
        </authorList>
    </citation>
    <scope>NUCLEOTIDE SEQUENCE [LARGE SCALE GENOMIC DNA]</scope>
    <source>
        <strain evidence="2 3">CIRM-BRFM 2984</strain>
    </source>
</reference>
<gene>
    <name evidence="2" type="ORF">R3P38DRAFT_2784812</name>
</gene>
<evidence type="ECO:0000313" key="2">
    <source>
        <dbReference type="EMBL" id="KAK7017850.1"/>
    </source>
</evidence>
<dbReference type="EMBL" id="JAWWNJ010000047">
    <property type="protein sequence ID" value="KAK7017850.1"/>
    <property type="molecule type" value="Genomic_DNA"/>
</dbReference>
<sequence>MPGVDDRARWDLPRPAFLPHSIPFFFLSSPICLHLQLFQDGLPADTTAYPPTCPASTPRGHLALHPSPCRPSLNQPLASHFRLVHRTARPSNELEIRIMTNYAHPPPPASSSRRLSPPPSRNLKPNAATRPKNSATNQIQLSHPINAPSTRMDSRAREFKKSIGARALLRHWRNCQYQFASLIDIHFDLSSRTAAAIAVRSNTETMGVNTGVSLANTIVSAARGGLICM</sequence>
<name>A0AAW0AXE3_9AGAR</name>
<comment type="caution">
    <text evidence="2">The sequence shown here is derived from an EMBL/GenBank/DDBJ whole genome shotgun (WGS) entry which is preliminary data.</text>
</comment>
<feature type="region of interest" description="Disordered" evidence="1">
    <location>
        <begin position="101"/>
        <end position="140"/>
    </location>
</feature>
<evidence type="ECO:0000256" key="1">
    <source>
        <dbReference type="SAM" id="MobiDB-lite"/>
    </source>
</evidence>
<dbReference type="Proteomes" id="UP001362999">
    <property type="component" value="Unassembled WGS sequence"/>
</dbReference>
<feature type="compositionally biased region" description="Polar residues" evidence="1">
    <location>
        <begin position="131"/>
        <end position="140"/>
    </location>
</feature>
<accession>A0AAW0AXE3</accession>
<dbReference type="AlphaFoldDB" id="A0AAW0AXE3"/>
<proteinExistence type="predicted"/>
<protein>
    <submittedName>
        <fullName evidence="2">Uncharacterized protein</fullName>
    </submittedName>
</protein>
<evidence type="ECO:0000313" key="3">
    <source>
        <dbReference type="Proteomes" id="UP001362999"/>
    </source>
</evidence>